<gene>
    <name evidence="1" type="ORF">HHK36_023965</name>
</gene>
<reference evidence="1 2" key="1">
    <citation type="submission" date="2020-04" db="EMBL/GenBank/DDBJ databases">
        <title>Plant Genome Project.</title>
        <authorList>
            <person name="Zhang R.-G."/>
        </authorList>
    </citation>
    <scope>NUCLEOTIDE SEQUENCE [LARGE SCALE GENOMIC DNA]</scope>
    <source>
        <strain evidence="1">YNK0</strain>
        <tissue evidence="1">Leaf</tissue>
    </source>
</reference>
<accession>A0A834YS34</accession>
<dbReference type="AlphaFoldDB" id="A0A834YS34"/>
<evidence type="ECO:0000313" key="2">
    <source>
        <dbReference type="Proteomes" id="UP000655225"/>
    </source>
</evidence>
<organism evidence="1 2">
    <name type="scientific">Tetracentron sinense</name>
    <name type="common">Spur-leaf</name>
    <dbReference type="NCBI Taxonomy" id="13715"/>
    <lineage>
        <taxon>Eukaryota</taxon>
        <taxon>Viridiplantae</taxon>
        <taxon>Streptophyta</taxon>
        <taxon>Embryophyta</taxon>
        <taxon>Tracheophyta</taxon>
        <taxon>Spermatophyta</taxon>
        <taxon>Magnoliopsida</taxon>
        <taxon>Trochodendrales</taxon>
        <taxon>Trochodendraceae</taxon>
        <taxon>Tetracentron</taxon>
    </lineage>
</organism>
<dbReference type="EMBL" id="JABCRI010000017">
    <property type="protein sequence ID" value="KAF8391658.1"/>
    <property type="molecule type" value="Genomic_DNA"/>
</dbReference>
<proteinExistence type="predicted"/>
<dbReference type="Proteomes" id="UP000655225">
    <property type="component" value="Unassembled WGS sequence"/>
</dbReference>
<keyword evidence="2" id="KW-1185">Reference proteome</keyword>
<name>A0A834YS34_TETSI</name>
<comment type="caution">
    <text evidence="1">The sequence shown here is derived from an EMBL/GenBank/DDBJ whole genome shotgun (WGS) entry which is preliminary data.</text>
</comment>
<protein>
    <submittedName>
        <fullName evidence="1">Uncharacterized protein</fullName>
    </submittedName>
</protein>
<sequence>MASIFAALEHVYVEKENLPGALRDRQAHSSNLASFALQWKDMEEPVVSILRLINHCSSEMDPCRNCSMHERYAHVPLDFGQCLVVGRDDLLIESYFEWKKDSDSKHSLEVDQIQQNISKCHLSQAEAKILISKVLLQRQGLCSCEKDCPICVSKYSLH</sequence>
<evidence type="ECO:0000313" key="1">
    <source>
        <dbReference type="EMBL" id="KAF8391658.1"/>
    </source>
</evidence>